<reference evidence="9 10" key="1">
    <citation type="journal article" date="2015" name="Plant Cell">
        <title>Oil accumulation by the oleaginous diatom Fistulifera solaris as revealed by the genome and transcriptome.</title>
        <authorList>
            <person name="Tanaka T."/>
            <person name="Maeda Y."/>
            <person name="Veluchamy A."/>
            <person name="Tanaka M."/>
            <person name="Abida H."/>
            <person name="Marechal E."/>
            <person name="Bowler C."/>
            <person name="Muto M."/>
            <person name="Sunaga Y."/>
            <person name="Tanaka M."/>
            <person name="Yoshino T."/>
            <person name="Taniguchi T."/>
            <person name="Fukuda Y."/>
            <person name="Nemoto M."/>
            <person name="Matsumoto M."/>
            <person name="Wong P.S."/>
            <person name="Aburatani S."/>
            <person name="Fujibuchi W."/>
        </authorList>
    </citation>
    <scope>NUCLEOTIDE SEQUENCE [LARGE SCALE GENOMIC DNA]</scope>
    <source>
        <strain evidence="9 10">JPCC DA0580</strain>
    </source>
</reference>
<evidence type="ECO:0000256" key="3">
    <source>
        <dbReference type="ARBA" id="ARBA00022475"/>
    </source>
</evidence>
<feature type="transmembrane region" description="Helical" evidence="8">
    <location>
        <begin position="300"/>
        <end position="320"/>
    </location>
</feature>
<accession>A0A1Z5JT54</accession>
<evidence type="ECO:0000313" key="10">
    <source>
        <dbReference type="Proteomes" id="UP000198406"/>
    </source>
</evidence>
<keyword evidence="5 8" id="KW-1133">Transmembrane helix</keyword>
<dbReference type="PANTHER" id="PTHR45826">
    <property type="entry name" value="POLYAMINE TRANSPORTER PUT1"/>
    <property type="match status" value="1"/>
</dbReference>
<feature type="transmembrane region" description="Helical" evidence="8">
    <location>
        <begin position="391"/>
        <end position="410"/>
    </location>
</feature>
<dbReference type="Pfam" id="PF13520">
    <property type="entry name" value="AA_permease_2"/>
    <property type="match status" value="1"/>
</dbReference>
<keyword evidence="2" id="KW-0813">Transport</keyword>
<comment type="similarity">
    <text evidence="7">Belongs to the amino acid-polyamine-organocation (APC) superfamily. Polyamine:cation symporter (PHS) (TC 2.A.3.12) family.</text>
</comment>
<comment type="subcellular location">
    <subcellularLocation>
        <location evidence="1">Cell membrane</location>
        <topology evidence="1">Multi-pass membrane protein</topology>
    </subcellularLocation>
</comment>
<sequence>MKDEPVLQVLSETHSASLAHEERSDLIQNGDNNHLESFDDEYTLPTPHNPHGLPGKIGVLPLAVIVFYNVSGGPFGVEASVRSAGNFYTLLGFLIMPFLWSLQEAAITAELGAAFPESSGGVAWVEEAFGSLAGWISGYLNWIAGATDNAIYPVLFLDYVVEVLQPVDSDAPEASGVRHPVIRFCLLSSISISLAYVNYLGLDVVGKMAIAICFIAMSPFMILTIVGAFKVDPSRWFQMPTETVVADDVGTSFWDSITWGGVLWRPFINNLFWNLNSFDAAACLSADVEDPGKIFPQGMMWGFVLVAAGYFVPLLVALGASDAPQSAWVDGYLGRVASDVVGQWLGDWTIFAAGISNVALFLAELSSDAFQILGMAERGFLPSIFATRSRYGTPTYGILLGTAVIVVMGVTDLDHLIEMLNFNYSISLLFEFAAFIKLRITRPDLHRPWKIPFGTTGCIIFLAPTLVMTVAVLLLASWTTYLFSMATVGLGAVLYMTATGKKGCCSNGRHGMTRVDSSISDNLEMHSPIPQSIPSTSDDILNHRSSNVLL</sequence>
<dbReference type="PANTHER" id="PTHR45826:SF2">
    <property type="entry name" value="AMINO ACID TRANSPORTER"/>
    <property type="match status" value="1"/>
</dbReference>
<keyword evidence="10" id="KW-1185">Reference proteome</keyword>
<feature type="transmembrane region" description="Helical" evidence="8">
    <location>
        <begin position="481"/>
        <end position="498"/>
    </location>
</feature>
<dbReference type="GO" id="GO:0005886">
    <property type="term" value="C:plasma membrane"/>
    <property type="evidence" value="ECO:0007669"/>
    <property type="project" value="UniProtKB-SubCell"/>
</dbReference>
<feature type="transmembrane region" description="Helical" evidence="8">
    <location>
        <begin position="208"/>
        <end position="229"/>
    </location>
</feature>
<organism evidence="9 10">
    <name type="scientific">Fistulifera solaris</name>
    <name type="common">Oleaginous diatom</name>
    <dbReference type="NCBI Taxonomy" id="1519565"/>
    <lineage>
        <taxon>Eukaryota</taxon>
        <taxon>Sar</taxon>
        <taxon>Stramenopiles</taxon>
        <taxon>Ochrophyta</taxon>
        <taxon>Bacillariophyta</taxon>
        <taxon>Bacillariophyceae</taxon>
        <taxon>Bacillariophycidae</taxon>
        <taxon>Naviculales</taxon>
        <taxon>Naviculaceae</taxon>
        <taxon>Fistulifera</taxon>
    </lineage>
</organism>
<keyword evidence="3" id="KW-1003">Cell membrane</keyword>
<dbReference type="InterPro" id="IPR044566">
    <property type="entry name" value="RMV1-like"/>
</dbReference>
<keyword evidence="4 8" id="KW-0812">Transmembrane</keyword>
<proteinExistence type="inferred from homology"/>
<dbReference type="AlphaFoldDB" id="A0A1Z5JT54"/>
<dbReference type="EMBL" id="BDSP01000111">
    <property type="protein sequence ID" value="GAX16958.1"/>
    <property type="molecule type" value="Genomic_DNA"/>
</dbReference>
<evidence type="ECO:0000256" key="7">
    <source>
        <dbReference type="ARBA" id="ARBA00024041"/>
    </source>
</evidence>
<evidence type="ECO:0000256" key="2">
    <source>
        <dbReference type="ARBA" id="ARBA00022448"/>
    </source>
</evidence>
<evidence type="ECO:0000256" key="8">
    <source>
        <dbReference type="SAM" id="Phobius"/>
    </source>
</evidence>
<evidence type="ECO:0000313" key="9">
    <source>
        <dbReference type="EMBL" id="GAX16958.1"/>
    </source>
</evidence>
<gene>
    <name evidence="9" type="ORF">FisN_5Hh336</name>
</gene>
<dbReference type="Proteomes" id="UP000198406">
    <property type="component" value="Unassembled WGS sequence"/>
</dbReference>
<protein>
    <submittedName>
        <fullName evidence="9">Uncharacterized protein</fullName>
    </submittedName>
</protein>
<evidence type="ECO:0000256" key="4">
    <source>
        <dbReference type="ARBA" id="ARBA00022692"/>
    </source>
</evidence>
<keyword evidence="6 8" id="KW-0472">Membrane</keyword>
<dbReference type="Gene3D" id="1.20.1740.10">
    <property type="entry name" value="Amino acid/polyamine transporter I"/>
    <property type="match status" value="1"/>
</dbReference>
<evidence type="ECO:0000256" key="1">
    <source>
        <dbReference type="ARBA" id="ARBA00004651"/>
    </source>
</evidence>
<feature type="transmembrane region" description="Helical" evidence="8">
    <location>
        <begin position="452"/>
        <end position="475"/>
    </location>
</feature>
<dbReference type="PIRSF" id="PIRSF006060">
    <property type="entry name" value="AA_transporter"/>
    <property type="match status" value="1"/>
</dbReference>
<dbReference type="InterPro" id="IPR002293">
    <property type="entry name" value="AA/rel_permease1"/>
</dbReference>
<comment type="caution">
    <text evidence="9">The sequence shown here is derived from an EMBL/GenBank/DDBJ whole genome shotgun (WGS) entry which is preliminary data.</text>
</comment>
<evidence type="ECO:0000256" key="6">
    <source>
        <dbReference type="ARBA" id="ARBA00023136"/>
    </source>
</evidence>
<dbReference type="GO" id="GO:0015203">
    <property type="term" value="F:polyamine transmembrane transporter activity"/>
    <property type="evidence" value="ECO:0007669"/>
    <property type="project" value="UniProtKB-ARBA"/>
</dbReference>
<dbReference type="InParanoid" id="A0A1Z5JT54"/>
<feature type="transmembrane region" description="Helical" evidence="8">
    <location>
        <begin position="181"/>
        <end position="202"/>
    </location>
</feature>
<feature type="transmembrane region" description="Helical" evidence="8">
    <location>
        <begin position="422"/>
        <end position="440"/>
    </location>
</feature>
<dbReference type="OrthoDB" id="5982228at2759"/>
<name>A0A1Z5JT54_FISSO</name>
<evidence type="ECO:0000256" key="5">
    <source>
        <dbReference type="ARBA" id="ARBA00022989"/>
    </source>
</evidence>